<gene>
    <name evidence="4" type="ORF">TR153157</name>
</gene>
<dbReference type="PROSITE" id="PS51730">
    <property type="entry name" value="GNAT_ATAT"/>
    <property type="match status" value="1"/>
</dbReference>
<dbReference type="GO" id="GO:0019799">
    <property type="term" value="F:tubulin N-acetyltransferase activity"/>
    <property type="evidence" value="ECO:0007669"/>
    <property type="project" value="InterPro"/>
</dbReference>
<reference evidence="4" key="1">
    <citation type="submission" date="2016-01" db="EMBL/GenBank/DDBJ databases">
        <title>Reference transcriptome for the parasite Schistocephalus solidus: insights into the molecular evolution of parasitism.</title>
        <authorList>
            <person name="Hebert F.O."/>
            <person name="Grambauer S."/>
            <person name="Barber I."/>
            <person name="Landry C.R."/>
            <person name="Aubin-Horth N."/>
        </authorList>
    </citation>
    <scope>NUCLEOTIDE SEQUENCE</scope>
</reference>
<proteinExistence type="predicted"/>
<evidence type="ECO:0000256" key="1">
    <source>
        <dbReference type="ARBA" id="ARBA00022679"/>
    </source>
</evidence>
<evidence type="ECO:0000259" key="3">
    <source>
        <dbReference type="PROSITE" id="PS51730"/>
    </source>
</evidence>
<keyword evidence="1" id="KW-0808">Transferase</keyword>
<protein>
    <recommendedName>
        <fullName evidence="3">N-acetyltransferase domain-containing protein</fullName>
    </recommendedName>
</protein>
<evidence type="ECO:0000313" key="4">
    <source>
        <dbReference type="EMBL" id="JAP56198.1"/>
    </source>
</evidence>
<evidence type="ECO:0000256" key="2">
    <source>
        <dbReference type="ARBA" id="ARBA00023315"/>
    </source>
</evidence>
<organism evidence="4">
    <name type="scientific">Schistocephalus solidus</name>
    <name type="common">Tapeworm</name>
    <dbReference type="NCBI Taxonomy" id="70667"/>
    <lineage>
        <taxon>Eukaryota</taxon>
        <taxon>Metazoa</taxon>
        <taxon>Spiralia</taxon>
        <taxon>Lophotrochozoa</taxon>
        <taxon>Platyhelminthes</taxon>
        <taxon>Cestoda</taxon>
        <taxon>Eucestoda</taxon>
        <taxon>Diphyllobothriidea</taxon>
        <taxon>Diphyllobothriidae</taxon>
        <taxon>Schistocephalus</taxon>
    </lineage>
</organism>
<dbReference type="EMBL" id="GEEE01007027">
    <property type="protein sequence ID" value="JAP56198.1"/>
    <property type="molecule type" value="Transcribed_RNA"/>
</dbReference>
<accession>A0A0X3PXC9</accession>
<dbReference type="GO" id="GO:0005874">
    <property type="term" value="C:microtubule"/>
    <property type="evidence" value="ECO:0007669"/>
    <property type="project" value="InterPro"/>
</dbReference>
<dbReference type="AlphaFoldDB" id="A0A0X3PXC9"/>
<dbReference type="InterPro" id="IPR038746">
    <property type="entry name" value="Atat"/>
</dbReference>
<dbReference type="PANTHER" id="PTHR12327:SF0">
    <property type="entry name" value="ALPHA-TUBULIN N-ACETYLTRANSFERASE 1"/>
    <property type="match status" value="1"/>
</dbReference>
<dbReference type="Pfam" id="PF05301">
    <property type="entry name" value="Acetyltransf_16"/>
    <property type="match status" value="1"/>
</dbReference>
<sequence length="145" mass="16558">MFCETAKGFIRVGKKSLFLFDSFGDCNEVEPTCVLDFYVTGPFRRKGYGRRLFDGMLREEHLVATDLPIDSPSENMLKFMRKHYCAQAPIWQSNNFVVFPLFFCACREIYETSKDAFSHAMRSTFSGFEEGRTGSGELGDARNPS</sequence>
<keyword evidence="2" id="KW-0012">Acyltransferase</keyword>
<dbReference type="PANTHER" id="PTHR12327">
    <property type="entry name" value="ALPHA-TUBULIN N-ACETYLTRANSFERASE 1"/>
    <property type="match status" value="1"/>
</dbReference>
<name>A0A0X3PXC9_SCHSO</name>
<dbReference type="Gene3D" id="3.40.630.30">
    <property type="match status" value="1"/>
</dbReference>
<dbReference type="InterPro" id="IPR007965">
    <property type="entry name" value="GNAT_ATAT"/>
</dbReference>
<feature type="domain" description="N-acetyltransferase" evidence="3">
    <location>
        <begin position="1"/>
        <end position="103"/>
    </location>
</feature>